<dbReference type="Pfam" id="PF23234">
    <property type="entry name" value="WHD_4th_Lhr"/>
    <property type="match status" value="1"/>
</dbReference>
<gene>
    <name evidence="2" type="ORF">GK047_00170</name>
</gene>
<reference evidence="2" key="1">
    <citation type="submission" date="2020-02" db="EMBL/GenBank/DDBJ databases">
        <authorList>
            <person name="Shen X.-R."/>
            <person name="Zhang Y.-X."/>
        </authorList>
    </citation>
    <scope>NUCLEOTIDE SEQUENCE</scope>
    <source>
        <strain evidence="2">SYP-B3998</strain>
    </source>
</reference>
<name>A0A6G3ZQX7_9BACL</name>
<dbReference type="RefSeq" id="WP_163940041.1">
    <property type="nucleotide sequence ID" value="NZ_JAAIKC010000001.1"/>
</dbReference>
<organism evidence="2">
    <name type="scientific">Paenibacillus sp. SYP-B3998</name>
    <dbReference type="NCBI Taxonomy" id="2678564"/>
    <lineage>
        <taxon>Bacteria</taxon>
        <taxon>Bacillati</taxon>
        <taxon>Bacillota</taxon>
        <taxon>Bacilli</taxon>
        <taxon>Bacillales</taxon>
        <taxon>Paenibacillaceae</taxon>
        <taxon>Paenibacillus</taxon>
    </lineage>
</organism>
<sequence>MGRKEPEEKEGKIAFFLTENNLLLETCLTAVQNKPVSHPHLLSLLEEKGASFLSKLGIETGRVPSVLLEELLQLVWDGRAANDQFAPLRLHALGAPKKPDKFQSGLGRWYSLASLLSPAFDKEAAAMKWTHHLMERFGIITKELVAAMCPFPWESILAALKQLEAWGLVVRGLFIADVNVLQFATKEFIALLHQQAASIQINHSSANESWLPQELILLSAVDPANPYGLLIPWPEMSGMTFSRKSSNFLAVKAGKWLYWIENNGKRIYQLHKEAMQEGNDIEQVAQELKNMFRLFLKQNQLRKIVIDSWNGVRIAEAPEQQYLQRLGAEKDRASFVLWPSQLN</sequence>
<protein>
    <recommendedName>
        <fullName evidence="1">Large helicase-related protein winged-helix domain-containing protein</fullName>
    </recommendedName>
</protein>
<comment type="caution">
    <text evidence="2">The sequence shown here is derived from an EMBL/GenBank/DDBJ whole genome shotgun (WGS) entry which is preliminary data.</text>
</comment>
<proteinExistence type="predicted"/>
<dbReference type="InterPro" id="IPR055367">
    <property type="entry name" value="WH4_Lhr"/>
</dbReference>
<feature type="domain" description="Large helicase-related protein winged-helix" evidence="1">
    <location>
        <begin position="121"/>
        <end position="197"/>
    </location>
</feature>
<evidence type="ECO:0000259" key="1">
    <source>
        <dbReference type="Pfam" id="PF23234"/>
    </source>
</evidence>
<dbReference type="AlphaFoldDB" id="A0A6G3ZQX7"/>
<dbReference type="EMBL" id="JAAIKC010000001">
    <property type="protein sequence ID" value="NEW04438.1"/>
    <property type="molecule type" value="Genomic_DNA"/>
</dbReference>
<evidence type="ECO:0000313" key="2">
    <source>
        <dbReference type="EMBL" id="NEW04438.1"/>
    </source>
</evidence>
<accession>A0A6G3ZQX7</accession>